<evidence type="ECO:0000256" key="1">
    <source>
        <dbReference type="SAM" id="Phobius"/>
    </source>
</evidence>
<organism evidence="2 3">
    <name type="scientific">candidate division WWE3 bacterium GW2011_GWA1_46_21</name>
    <dbReference type="NCBI Taxonomy" id="1619107"/>
    <lineage>
        <taxon>Bacteria</taxon>
        <taxon>Katanobacteria</taxon>
    </lineage>
</organism>
<evidence type="ECO:0000313" key="2">
    <source>
        <dbReference type="EMBL" id="KKU31189.1"/>
    </source>
</evidence>
<proteinExistence type="predicted"/>
<reference evidence="2 3" key="1">
    <citation type="journal article" date="2015" name="Nature">
        <title>rRNA introns, odd ribosomes, and small enigmatic genomes across a large radiation of phyla.</title>
        <authorList>
            <person name="Brown C.T."/>
            <person name="Hug L.A."/>
            <person name="Thomas B.C."/>
            <person name="Sharon I."/>
            <person name="Castelle C.J."/>
            <person name="Singh A."/>
            <person name="Wilkins M.J."/>
            <person name="Williams K.H."/>
            <person name="Banfield J.F."/>
        </authorList>
    </citation>
    <scope>NUCLEOTIDE SEQUENCE [LARGE SCALE GENOMIC DNA]</scope>
</reference>
<evidence type="ECO:0000313" key="3">
    <source>
        <dbReference type="Proteomes" id="UP000034732"/>
    </source>
</evidence>
<name>A0A0G1PEH2_UNCKA</name>
<comment type="caution">
    <text evidence="2">The sequence shown here is derived from an EMBL/GenBank/DDBJ whole genome shotgun (WGS) entry which is preliminary data.</text>
</comment>
<sequence>MNYRVSKLLKIAILIAFLFPTLWQKPAYALECTILLDTPPSLAQLLCPVRKAFNIVLLSVGAVFSGVALFAAIKFAMAQGDAKAVMGAQQTFTYAVIGVLVVVGVFVITSVSANIFGLNSSFYSGNTPFDDFESRMNNFLNSVKNP</sequence>
<keyword evidence="1" id="KW-1133">Transmembrane helix</keyword>
<dbReference type="Proteomes" id="UP000034732">
    <property type="component" value="Unassembled WGS sequence"/>
</dbReference>
<feature type="transmembrane region" description="Helical" evidence="1">
    <location>
        <begin position="94"/>
        <end position="116"/>
    </location>
</feature>
<accession>A0A0G1PEH2</accession>
<dbReference type="EMBL" id="LCMF01000007">
    <property type="protein sequence ID" value="KKU31189.1"/>
    <property type="molecule type" value="Genomic_DNA"/>
</dbReference>
<dbReference type="AlphaFoldDB" id="A0A0G1PEH2"/>
<keyword evidence="1" id="KW-0812">Transmembrane</keyword>
<gene>
    <name evidence="2" type="ORF">UX44_C0007G0013</name>
</gene>
<keyword evidence="1" id="KW-0472">Membrane</keyword>
<protein>
    <submittedName>
        <fullName evidence="2">Uncharacterized protein</fullName>
    </submittedName>
</protein>
<feature type="transmembrane region" description="Helical" evidence="1">
    <location>
        <begin position="53"/>
        <end position="73"/>
    </location>
</feature>